<reference evidence="3" key="1">
    <citation type="submission" date="2012-12" db="EMBL/GenBank/DDBJ databases">
        <authorList>
            <person name="Hellsten U."/>
            <person name="Grimwood J."/>
            <person name="Chapman J.A."/>
            <person name="Shapiro H."/>
            <person name="Aerts A."/>
            <person name="Otillar R.P."/>
            <person name="Terry A.Y."/>
            <person name="Boore J.L."/>
            <person name="Simakov O."/>
            <person name="Marletaz F."/>
            <person name="Cho S.-J."/>
            <person name="Edsinger-Gonzales E."/>
            <person name="Havlak P."/>
            <person name="Kuo D.-H."/>
            <person name="Larsson T."/>
            <person name="Lv J."/>
            <person name="Arendt D."/>
            <person name="Savage R."/>
            <person name="Osoegawa K."/>
            <person name="de Jong P."/>
            <person name="Lindberg D.R."/>
            <person name="Seaver E.C."/>
            <person name="Weisblat D.A."/>
            <person name="Putnam N.H."/>
            <person name="Grigoriev I.V."/>
            <person name="Rokhsar D.S."/>
        </authorList>
    </citation>
    <scope>NUCLEOTIDE SEQUENCE</scope>
    <source>
        <strain evidence="3">I ESC-2004</strain>
    </source>
</reference>
<dbReference type="EMBL" id="AMQN01003590">
    <property type="status" value="NOT_ANNOTATED_CDS"/>
    <property type="molecule type" value="Genomic_DNA"/>
</dbReference>
<gene>
    <name evidence="1" type="ORF">CAPTEDRAFT_43939</name>
</gene>
<evidence type="ECO:0000313" key="1">
    <source>
        <dbReference type="EMBL" id="ELT87778.1"/>
    </source>
</evidence>
<dbReference type="OrthoDB" id="415411at2759"/>
<reference evidence="2" key="3">
    <citation type="submission" date="2015-06" db="UniProtKB">
        <authorList>
            <consortium name="EnsemblMetazoa"/>
        </authorList>
    </citation>
    <scope>IDENTIFICATION</scope>
</reference>
<feature type="non-terminal residue" evidence="1">
    <location>
        <position position="1"/>
    </location>
</feature>
<dbReference type="InterPro" id="IPR002591">
    <property type="entry name" value="Phosphodiest/P_Trfase"/>
</dbReference>
<dbReference type="STRING" id="283909.R7T4F0"/>
<sequence length="417" mass="47631">FILIFLSCSNSLESIEYDAKLPNLLLVSFDGFRWDYLNRAHNFDIKTPNFDALIAGGSTVAAGGVRNSFPTKTLPNHFTMVTGMYPGNHGVVHNNYWDPKYGEFTGQDDIWWNNGTAEEDVASSVIPMPVWIANQRQRLYVNQSERFIRRSGVMMWPGASARLYNETAHKWKLYDYPATNESRIDEVIQWFTDEVEPINMAAMYFNEPDYHGHQWGPMSRDLMQLVGDLDGIVGYLLQLLRKNDLYDKMNLIITSDHGMGEIKERIILSEHLDLTTFKTYGSSPVLLIWPLAGFEETIYANASKIPKMMVYRKDEIPPEYHYTFNRRIPPLLFLADPGATFCTTLANCSNIEGNHGYTNNWSDMHPFFVAHGPAFKSNHISPEFNNVDMYAMMCQVLGITPGPHDGNLQNINNILRS</sequence>
<name>R7T4F0_CAPTE</name>
<organism evidence="1">
    <name type="scientific">Capitella teleta</name>
    <name type="common">Polychaete worm</name>
    <dbReference type="NCBI Taxonomy" id="283909"/>
    <lineage>
        <taxon>Eukaryota</taxon>
        <taxon>Metazoa</taxon>
        <taxon>Spiralia</taxon>
        <taxon>Lophotrochozoa</taxon>
        <taxon>Annelida</taxon>
        <taxon>Polychaeta</taxon>
        <taxon>Sedentaria</taxon>
        <taxon>Scolecida</taxon>
        <taxon>Capitellidae</taxon>
        <taxon>Capitella</taxon>
    </lineage>
</organism>
<accession>R7T4F0</accession>
<proteinExistence type="predicted"/>
<dbReference type="PANTHER" id="PTHR10151">
    <property type="entry name" value="ECTONUCLEOTIDE PYROPHOSPHATASE/PHOSPHODIESTERASE"/>
    <property type="match status" value="1"/>
</dbReference>
<evidence type="ECO:0008006" key="4">
    <source>
        <dbReference type="Google" id="ProtNLM"/>
    </source>
</evidence>
<dbReference type="EMBL" id="KB312171">
    <property type="protein sequence ID" value="ELT87778.1"/>
    <property type="molecule type" value="Genomic_DNA"/>
</dbReference>
<evidence type="ECO:0000313" key="2">
    <source>
        <dbReference type="EnsemblMetazoa" id="CapteP43939"/>
    </source>
</evidence>
<evidence type="ECO:0000313" key="3">
    <source>
        <dbReference type="Proteomes" id="UP000014760"/>
    </source>
</evidence>
<dbReference type="CDD" id="cd16018">
    <property type="entry name" value="Enpp"/>
    <property type="match status" value="1"/>
</dbReference>
<feature type="non-terminal residue" evidence="1">
    <location>
        <position position="417"/>
    </location>
</feature>
<dbReference type="AlphaFoldDB" id="R7T4F0"/>
<dbReference type="Gene3D" id="3.40.720.10">
    <property type="entry name" value="Alkaline Phosphatase, subunit A"/>
    <property type="match status" value="1"/>
</dbReference>
<dbReference type="Pfam" id="PF01663">
    <property type="entry name" value="Phosphodiest"/>
    <property type="match status" value="1"/>
</dbReference>
<dbReference type="GO" id="GO:0016787">
    <property type="term" value="F:hydrolase activity"/>
    <property type="evidence" value="ECO:0007669"/>
    <property type="project" value="UniProtKB-ARBA"/>
</dbReference>
<protein>
    <recommendedName>
        <fullName evidence="4">AP3A hydrolase</fullName>
    </recommendedName>
</protein>
<dbReference type="SUPFAM" id="SSF53649">
    <property type="entry name" value="Alkaline phosphatase-like"/>
    <property type="match status" value="1"/>
</dbReference>
<reference evidence="1 3" key="2">
    <citation type="journal article" date="2013" name="Nature">
        <title>Insights into bilaterian evolution from three spiralian genomes.</title>
        <authorList>
            <person name="Simakov O."/>
            <person name="Marletaz F."/>
            <person name="Cho S.J."/>
            <person name="Edsinger-Gonzales E."/>
            <person name="Havlak P."/>
            <person name="Hellsten U."/>
            <person name="Kuo D.H."/>
            <person name="Larsson T."/>
            <person name="Lv J."/>
            <person name="Arendt D."/>
            <person name="Savage R."/>
            <person name="Osoegawa K."/>
            <person name="de Jong P."/>
            <person name="Grimwood J."/>
            <person name="Chapman J.A."/>
            <person name="Shapiro H."/>
            <person name="Aerts A."/>
            <person name="Otillar R.P."/>
            <person name="Terry A.Y."/>
            <person name="Boore J.L."/>
            <person name="Grigoriev I.V."/>
            <person name="Lindberg D.R."/>
            <person name="Seaver E.C."/>
            <person name="Weisblat D.A."/>
            <person name="Putnam N.H."/>
            <person name="Rokhsar D.S."/>
        </authorList>
    </citation>
    <scope>NUCLEOTIDE SEQUENCE</scope>
    <source>
        <strain evidence="1 3">I ESC-2004</strain>
    </source>
</reference>
<dbReference type="Gene3D" id="3.30.1360.180">
    <property type="match status" value="1"/>
</dbReference>
<dbReference type="InterPro" id="IPR017850">
    <property type="entry name" value="Alkaline_phosphatase_core_sf"/>
</dbReference>
<dbReference type="PANTHER" id="PTHR10151:SF120">
    <property type="entry name" value="BIS(5'-ADENOSYL)-TRIPHOSPHATASE"/>
    <property type="match status" value="1"/>
</dbReference>
<keyword evidence="3" id="KW-1185">Reference proteome</keyword>
<dbReference type="OMA" id="DEYVSRD"/>
<dbReference type="Proteomes" id="UP000014760">
    <property type="component" value="Unassembled WGS sequence"/>
</dbReference>
<dbReference type="EnsemblMetazoa" id="CapteT43939">
    <property type="protein sequence ID" value="CapteP43939"/>
    <property type="gene ID" value="CapteG43939"/>
</dbReference>
<dbReference type="HOGENOM" id="CLU_017594_1_2_1"/>